<evidence type="ECO:0000259" key="2">
    <source>
        <dbReference type="Pfam" id="PF25923"/>
    </source>
</evidence>
<dbReference type="EMBL" id="JAKRVY010000012">
    <property type="protein sequence ID" value="MCL9815037.1"/>
    <property type="molecule type" value="Genomic_DNA"/>
</dbReference>
<accession>A0AAE3K6A7</accession>
<evidence type="ECO:0000313" key="4">
    <source>
        <dbReference type="Proteomes" id="UP001202674"/>
    </source>
</evidence>
<feature type="region of interest" description="Disordered" evidence="1">
    <location>
        <begin position="81"/>
        <end position="101"/>
    </location>
</feature>
<dbReference type="RefSeq" id="WP_250598394.1">
    <property type="nucleotide sequence ID" value="NZ_JAKRVY010000012.1"/>
</dbReference>
<protein>
    <recommendedName>
        <fullName evidence="2">DUF7969 domain-containing protein</fullName>
    </recommendedName>
</protein>
<name>A0AAE3K6A7_9EURY</name>
<feature type="domain" description="DUF7969" evidence="2">
    <location>
        <begin position="3"/>
        <end position="91"/>
    </location>
</feature>
<evidence type="ECO:0000256" key="1">
    <source>
        <dbReference type="SAM" id="MobiDB-lite"/>
    </source>
</evidence>
<reference evidence="3 4" key="1">
    <citation type="journal article" date="2022" name="Syst. Appl. Microbiol.">
        <title>Natronocalculus amylovorans gen. nov., sp. nov., and Natranaeroarchaeum aerophilus sp. nov., dominant culturable amylolytic natronoarchaea from hypersaline soda lakes in southwestern Siberia.</title>
        <authorList>
            <person name="Sorokin D.Y."/>
            <person name="Elcheninov A.G."/>
            <person name="Khizhniak T.V."/>
            <person name="Koenen M."/>
            <person name="Bale N.J."/>
            <person name="Damste J.S.S."/>
            <person name="Kublanov I.V."/>
        </authorList>
    </citation>
    <scope>NUCLEOTIDE SEQUENCE [LARGE SCALE GENOMIC DNA]</scope>
    <source>
        <strain evidence="3 4">AArc-St1-1</strain>
    </source>
</reference>
<evidence type="ECO:0000313" key="3">
    <source>
        <dbReference type="EMBL" id="MCL9815037.1"/>
    </source>
</evidence>
<keyword evidence="4" id="KW-1185">Reference proteome</keyword>
<dbReference type="InterPro" id="IPR058275">
    <property type="entry name" value="DUF7969"/>
</dbReference>
<gene>
    <name evidence="3" type="ORF">AArcSt11_15390</name>
</gene>
<dbReference type="Proteomes" id="UP001202674">
    <property type="component" value="Unassembled WGS sequence"/>
</dbReference>
<organism evidence="3 4">
    <name type="scientific">Natranaeroarchaeum aerophilus</name>
    <dbReference type="NCBI Taxonomy" id="2917711"/>
    <lineage>
        <taxon>Archaea</taxon>
        <taxon>Methanobacteriati</taxon>
        <taxon>Methanobacteriota</taxon>
        <taxon>Stenosarchaea group</taxon>
        <taxon>Halobacteria</taxon>
        <taxon>Halobacteriales</taxon>
        <taxon>Natronoarchaeaceae</taxon>
        <taxon>Natranaeroarchaeum</taxon>
    </lineage>
</organism>
<dbReference type="AlphaFoldDB" id="A0AAE3K6A7"/>
<dbReference type="Pfam" id="PF25923">
    <property type="entry name" value="DUF7969"/>
    <property type="match status" value="1"/>
</dbReference>
<comment type="caution">
    <text evidence="3">The sequence shown here is derived from an EMBL/GenBank/DDBJ whole genome shotgun (WGS) entry which is preliminary data.</text>
</comment>
<sequence length="101" mass="11254">MVSVTYTCPYCDTVVEIDRDAYLADKSVTREPLAGYEYSSTTGAYEDADGIDFVCIGQPEGTSSDDGCGRTFYLNYVTFENGRERDDGPSLEDSPRFDFRP</sequence>
<proteinExistence type="predicted"/>